<organism evidence="2 3">
    <name type="scientific">Octopus sinensis</name>
    <name type="common">East Asian common octopus</name>
    <dbReference type="NCBI Taxonomy" id="2607531"/>
    <lineage>
        <taxon>Eukaryota</taxon>
        <taxon>Metazoa</taxon>
        <taxon>Spiralia</taxon>
        <taxon>Lophotrochozoa</taxon>
        <taxon>Mollusca</taxon>
        <taxon>Cephalopoda</taxon>
        <taxon>Coleoidea</taxon>
        <taxon>Octopodiformes</taxon>
        <taxon>Octopoda</taxon>
        <taxon>Incirrata</taxon>
        <taxon>Octopodidae</taxon>
        <taxon>Octopus</taxon>
    </lineage>
</organism>
<dbReference type="AlphaFoldDB" id="A0A7E6FHD8"/>
<feature type="transmembrane region" description="Helical" evidence="1">
    <location>
        <begin position="218"/>
        <end position="235"/>
    </location>
</feature>
<protein>
    <submittedName>
        <fullName evidence="3">Uncharacterized protein LOC115220941 isoform X1</fullName>
    </submittedName>
</protein>
<proteinExistence type="predicted"/>
<evidence type="ECO:0000313" key="2">
    <source>
        <dbReference type="Proteomes" id="UP000515154"/>
    </source>
</evidence>
<keyword evidence="2" id="KW-1185">Reference proteome</keyword>
<gene>
    <name evidence="3" type="primary">LOC115220941</name>
</gene>
<keyword evidence="1" id="KW-0812">Transmembrane</keyword>
<feature type="transmembrane region" description="Helical" evidence="1">
    <location>
        <begin position="182"/>
        <end position="206"/>
    </location>
</feature>
<dbReference type="Gene3D" id="1.20.1070.10">
    <property type="entry name" value="Rhodopsin 7-helix transmembrane proteins"/>
    <property type="match status" value="1"/>
</dbReference>
<evidence type="ECO:0000256" key="1">
    <source>
        <dbReference type="SAM" id="Phobius"/>
    </source>
</evidence>
<name>A0A7E6FHD8_9MOLL</name>
<keyword evidence="1" id="KW-0472">Membrane</keyword>
<sequence length="304" mass="35370">MEDLQVTLDYNYDYDYTPKFSVFGDNIFGRSNIILCVSIILVILTNAFLMIAIFLDRKSHGKTRSLSLLNYMLNYALFTLFVYFQNIHLQLFLYFPTSACAFIFMTHSVLDEGSKYFLFPICCDFIVKYFQPSKYGNRKFLIIQYAVTGILWAFLWVKGLVMFLACSVFSPERCNISINSNFITIMATFSILMITMLVYIGLLIYIAIKGRQCEMMKSPLRTLIIVVILAFISYLQQNLFELGVFPSFDDQTFLIYRYSHFVSFLVMSFLWILDATIRQSARKLCSKKCKESTDHSSHDITELN</sequence>
<dbReference type="KEGG" id="osn:115220941"/>
<keyword evidence="1" id="KW-1133">Transmembrane helix</keyword>
<dbReference type="Proteomes" id="UP000515154">
    <property type="component" value="Linkage group LG17"/>
</dbReference>
<feature type="transmembrane region" description="Helical" evidence="1">
    <location>
        <begin position="32"/>
        <end position="55"/>
    </location>
</feature>
<dbReference type="RefSeq" id="XP_036366292.1">
    <property type="nucleotide sequence ID" value="XM_036510399.1"/>
</dbReference>
<accession>A0A7E6FHD8</accession>
<feature type="transmembrane region" description="Helical" evidence="1">
    <location>
        <begin position="142"/>
        <end position="170"/>
    </location>
</feature>
<feature type="transmembrane region" description="Helical" evidence="1">
    <location>
        <begin position="255"/>
        <end position="273"/>
    </location>
</feature>
<feature type="transmembrane region" description="Helical" evidence="1">
    <location>
        <begin position="91"/>
        <end position="110"/>
    </location>
</feature>
<feature type="transmembrane region" description="Helical" evidence="1">
    <location>
        <begin position="67"/>
        <end position="85"/>
    </location>
</feature>
<dbReference type="SUPFAM" id="SSF81321">
    <property type="entry name" value="Family A G protein-coupled receptor-like"/>
    <property type="match status" value="1"/>
</dbReference>
<evidence type="ECO:0000313" key="3">
    <source>
        <dbReference type="RefSeq" id="XP_036366292.1"/>
    </source>
</evidence>
<reference evidence="3" key="1">
    <citation type="submission" date="2025-08" db="UniProtKB">
        <authorList>
            <consortium name="RefSeq"/>
        </authorList>
    </citation>
    <scope>IDENTIFICATION</scope>
</reference>